<evidence type="ECO:0000256" key="3">
    <source>
        <dbReference type="ARBA" id="ARBA00022833"/>
    </source>
</evidence>
<dbReference type="GeneID" id="20214106"/>
<feature type="domain" description="RING-type" evidence="5">
    <location>
        <begin position="62"/>
        <end position="103"/>
    </location>
</feature>
<dbReference type="RefSeq" id="XP_009025141.1">
    <property type="nucleotide sequence ID" value="XM_009026893.1"/>
</dbReference>
<dbReference type="GO" id="GO:0008270">
    <property type="term" value="F:zinc ion binding"/>
    <property type="evidence" value="ECO:0007669"/>
    <property type="project" value="UniProtKB-KW"/>
</dbReference>
<evidence type="ECO:0000256" key="2">
    <source>
        <dbReference type="ARBA" id="ARBA00022771"/>
    </source>
</evidence>
<dbReference type="Gene3D" id="3.30.40.10">
    <property type="entry name" value="Zinc/RING finger domain, C3HC4 (zinc finger)"/>
    <property type="match status" value="1"/>
</dbReference>
<dbReference type="Pfam" id="PF13639">
    <property type="entry name" value="zf-RING_2"/>
    <property type="match status" value="1"/>
</dbReference>
<dbReference type="Proteomes" id="UP000015101">
    <property type="component" value="Unassembled WGS sequence"/>
</dbReference>
<reference evidence="6 8" key="2">
    <citation type="journal article" date="2013" name="Nature">
        <title>Insights into bilaterian evolution from three spiralian genomes.</title>
        <authorList>
            <person name="Simakov O."/>
            <person name="Marletaz F."/>
            <person name="Cho S.J."/>
            <person name="Edsinger-Gonzales E."/>
            <person name="Havlak P."/>
            <person name="Hellsten U."/>
            <person name="Kuo D.H."/>
            <person name="Larsson T."/>
            <person name="Lv J."/>
            <person name="Arendt D."/>
            <person name="Savage R."/>
            <person name="Osoegawa K."/>
            <person name="de Jong P."/>
            <person name="Grimwood J."/>
            <person name="Chapman J.A."/>
            <person name="Shapiro H."/>
            <person name="Aerts A."/>
            <person name="Otillar R.P."/>
            <person name="Terry A.Y."/>
            <person name="Boore J.L."/>
            <person name="Grigoriev I.V."/>
            <person name="Lindberg D.R."/>
            <person name="Seaver E.C."/>
            <person name="Weisblat D.A."/>
            <person name="Putnam N.H."/>
            <person name="Rokhsar D.S."/>
        </authorList>
    </citation>
    <scope>NUCLEOTIDE SEQUENCE</scope>
</reference>
<evidence type="ECO:0000256" key="1">
    <source>
        <dbReference type="ARBA" id="ARBA00022723"/>
    </source>
</evidence>
<dbReference type="EMBL" id="AMQM01001327">
    <property type="status" value="NOT_ANNOTATED_CDS"/>
    <property type="molecule type" value="Genomic_DNA"/>
</dbReference>
<dbReference type="InterPro" id="IPR013083">
    <property type="entry name" value="Znf_RING/FYVE/PHD"/>
</dbReference>
<dbReference type="InterPro" id="IPR051834">
    <property type="entry name" value="RING_finger_E3_ligase"/>
</dbReference>
<dbReference type="HOGENOM" id="CLU_123525_0_0_1"/>
<dbReference type="eggNOG" id="KOG0800">
    <property type="taxonomic scope" value="Eukaryota"/>
</dbReference>
<accession>T1FZ58</accession>
<dbReference type="EnsemblMetazoa" id="HelroT67821">
    <property type="protein sequence ID" value="HelroP67821"/>
    <property type="gene ID" value="HelroG67821"/>
</dbReference>
<keyword evidence="8" id="KW-1185">Reference proteome</keyword>
<dbReference type="CDD" id="cd16454">
    <property type="entry name" value="RING-H2_PA-TM-RING"/>
    <property type="match status" value="1"/>
</dbReference>
<dbReference type="KEGG" id="hro:HELRODRAFT_67821"/>
<evidence type="ECO:0000313" key="6">
    <source>
        <dbReference type="EMBL" id="ESN96149.1"/>
    </source>
</evidence>
<organism evidence="7 8">
    <name type="scientific">Helobdella robusta</name>
    <name type="common">Californian leech</name>
    <dbReference type="NCBI Taxonomy" id="6412"/>
    <lineage>
        <taxon>Eukaryota</taxon>
        <taxon>Metazoa</taxon>
        <taxon>Spiralia</taxon>
        <taxon>Lophotrochozoa</taxon>
        <taxon>Annelida</taxon>
        <taxon>Clitellata</taxon>
        <taxon>Hirudinea</taxon>
        <taxon>Rhynchobdellida</taxon>
        <taxon>Glossiphoniidae</taxon>
        <taxon>Helobdella</taxon>
    </lineage>
</organism>
<keyword evidence="2 4" id="KW-0863">Zinc-finger</keyword>
<dbReference type="STRING" id="6412.T1FZ58"/>
<dbReference type="GO" id="GO:0061630">
    <property type="term" value="F:ubiquitin protein ligase activity"/>
    <property type="evidence" value="ECO:0000318"/>
    <property type="project" value="GO_Central"/>
</dbReference>
<keyword evidence="3" id="KW-0862">Zinc</keyword>
<evidence type="ECO:0000313" key="8">
    <source>
        <dbReference type="Proteomes" id="UP000015101"/>
    </source>
</evidence>
<proteinExistence type="predicted"/>
<dbReference type="PANTHER" id="PTHR45931:SF3">
    <property type="entry name" value="RING ZINC FINGER-CONTAINING PROTEIN"/>
    <property type="match status" value="1"/>
</dbReference>
<reference evidence="8" key="1">
    <citation type="submission" date="2012-12" db="EMBL/GenBank/DDBJ databases">
        <authorList>
            <person name="Hellsten U."/>
            <person name="Grimwood J."/>
            <person name="Chapman J.A."/>
            <person name="Shapiro H."/>
            <person name="Aerts A."/>
            <person name="Otillar R.P."/>
            <person name="Terry A.Y."/>
            <person name="Boore J.L."/>
            <person name="Simakov O."/>
            <person name="Marletaz F."/>
            <person name="Cho S.-J."/>
            <person name="Edsinger-Gonzales E."/>
            <person name="Havlak P."/>
            <person name="Kuo D.-H."/>
            <person name="Larsson T."/>
            <person name="Lv J."/>
            <person name="Arendt D."/>
            <person name="Savage R."/>
            <person name="Osoegawa K."/>
            <person name="de Jong P."/>
            <person name="Lindberg D.R."/>
            <person name="Seaver E.C."/>
            <person name="Weisblat D.A."/>
            <person name="Putnam N.H."/>
            <person name="Grigoriev I.V."/>
            <person name="Rokhsar D.S."/>
        </authorList>
    </citation>
    <scope>NUCLEOTIDE SEQUENCE</scope>
</reference>
<dbReference type="SMART" id="SM00184">
    <property type="entry name" value="RING"/>
    <property type="match status" value="1"/>
</dbReference>
<dbReference type="CTD" id="20214106"/>
<evidence type="ECO:0000313" key="7">
    <source>
        <dbReference type="EnsemblMetazoa" id="HelroP67821"/>
    </source>
</evidence>
<dbReference type="AlphaFoldDB" id="T1FZ58"/>
<protein>
    <recommendedName>
        <fullName evidence="5">RING-type domain-containing protein</fullName>
    </recommendedName>
</protein>
<dbReference type="OrthoDB" id="290834at2759"/>
<sequence length="139" mass="16497">MIKLAQDTYYRKRIKKSKPVVRKYKSGDFKISVHHTDNCFPNLDEVSYTLPYLRNHFPTDTCVVCLEKFKDGEFVRQLPCAHVFHHTCLDGWIQNKTNCPSCRRVLIIKFTSSYQCVNWEAGRNRKNIEIHMLTRPKFN</sequence>
<gene>
    <name evidence="7" type="primary">20214106</name>
    <name evidence="6" type="ORF">HELRODRAFT_67821</name>
</gene>
<reference evidence="7" key="3">
    <citation type="submission" date="2015-06" db="UniProtKB">
        <authorList>
            <consortium name="EnsemblMetazoa"/>
        </authorList>
    </citation>
    <scope>IDENTIFICATION</scope>
</reference>
<keyword evidence="1" id="KW-0479">Metal-binding</keyword>
<dbReference type="PROSITE" id="PS50089">
    <property type="entry name" value="ZF_RING_2"/>
    <property type="match status" value="1"/>
</dbReference>
<dbReference type="GO" id="GO:0016567">
    <property type="term" value="P:protein ubiquitination"/>
    <property type="evidence" value="ECO:0000318"/>
    <property type="project" value="GO_Central"/>
</dbReference>
<evidence type="ECO:0000256" key="4">
    <source>
        <dbReference type="PROSITE-ProRule" id="PRU00175"/>
    </source>
</evidence>
<dbReference type="SUPFAM" id="SSF57850">
    <property type="entry name" value="RING/U-box"/>
    <property type="match status" value="1"/>
</dbReference>
<name>T1FZ58_HELRO</name>
<dbReference type="EMBL" id="KB097495">
    <property type="protein sequence ID" value="ESN96149.1"/>
    <property type="molecule type" value="Genomic_DNA"/>
</dbReference>
<dbReference type="InParanoid" id="T1FZ58"/>
<evidence type="ECO:0000259" key="5">
    <source>
        <dbReference type="PROSITE" id="PS50089"/>
    </source>
</evidence>
<dbReference type="PANTHER" id="PTHR45931">
    <property type="entry name" value="SI:CH211-59O9.10"/>
    <property type="match status" value="1"/>
</dbReference>
<dbReference type="InterPro" id="IPR001841">
    <property type="entry name" value="Znf_RING"/>
</dbReference>